<evidence type="ECO:0008006" key="3">
    <source>
        <dbReference type="Google" id="ProtNLM"/>
    </source>
</evidence>
<comment type="caution">
    <text evidence="1">The sequence shown here is derived from an EMBL/GenBank/DDBJ whole genome shotgun (WGS) entry which is preliminary data.</text>
</comment>
<dbReference type="RefSeq" id="WP_246199911.1">
    <property type="nucleotide sequence ID" value="NZ_CADDWK010000001.1"/>
</dbReference>
<dbReference type="Proteomes" id="UP000581688">
    <property type="component" value="Unassembled WGS sequence"/>
</dbReference>
<organism evidence="1 2">
    <name type="scientific">Salirhabdus euzebyi</name>
    <dbReference type="NCBI Taxonomy" id="394506"/>
    <lineage>
        <taxon>Bacteria</taxon>
        <taxon>Bacillati</taxon>
        <taxon>Bacillota</taxon>
        <taxon>Bacilli</taxon>
        <taxon>Bacillales</taxon>
        <taxon>Bacillaceae</taxon>
        <taxon>Salirhabdus</taxon>
    </lineage>
</organism>
<proteinExistence type="predicted"/>
<gene>
    <name evidence="1" type="ORF">HNQ94_000303</name>
</gene>
<dbReference type="AlphaFoldDB" id="A0A841Q1G7"/>
<keyword evidence="2" id="KW-1185">Reference proteome</keyword>
<accession>A0A841Q1G7</accession>
<protein>
    <recommendedName>
        <fullName evidence="3">RNA polymerase subunit sigma-70</fullName>
    </recommendedName>
</protein>
<sequence>MRISGKRHALVPSEQDIFNIDFHHFLESAKEQTALETAQEFGLSLGEVKKLKEKLDRS</sequence>
<evidence type="ECO:0000313" key="1">
    <source>
        <dbReference type="EMBL" id="MBB6451882.1"/>
    </source>
</evidence>
<dbReference type="EMBL" id="JACHGH010000001">
    <property type="protein sequence ID" value="MBB6451882.1"/>
    <property type="molecule type" value="Genomic_DNA"/>
</dbReference>
<reference evidence="1 2" key="1">
    <citation type="submission" date="2020-08" db="EMBL/GenBank/DDBJ databases">
        <title>Genomic Encyclopedia of Type Strains, Phase IV (KMG-IV): sequencing the most valuable type-strain genomes for metagenomic binning, comparative biology and taxonomic classification.</title>
        <authorList>
            <person name="Goeker M."/>
        </authorList>
    </citation>
    <scope>NUCLEOTIDE SEQUENCE [LARGE SCALE GENOMIC DNA]</scope>
    <source>
        <strain evidence="1 2">DSM 19612</strain>
    </source>
</reference>
<name>A0A841Q1G7_9BACI</name>
<evidence type="ECO:0000313" key="2">
    <source>
        <dbReference type="Proteomes" id="UP000581688"/>
    </source>
</evidence>